<name>A0ABR9UA08_9CYAN</name>
<keyword evidence="3" id="KW-0408">Iron</keyword>
<dbReference type="InterPro" id="IPR017941">
    <property type="entry name" value="Rieske_2Fe-2S"/>
</dbReference>
<protein>
    <submittedName>
        <fullName evidence="8">Ubiquinol-cytochrome c reductase iron-sulfur subunit</fullName>
    </submittedName>
</protein>
<dbReference type="PRINTS" id="PR00162">
    <property type="entry name" value="RIESKE"/>
</dbReference>
<dbReference type="InterPro" id="IPR005805">
    <property type="entry name" value="Rieske_Fe-S_prot_C"/>
</dbReference>
<dbReference type="InterPro" id="IPR014349">
    <property type="entry name" value="Rieske_Fe-S_prot"/>
</dbReference>
<sequence>MNRRQFFNRLSLGTLATSIPIIIGACSQFLTSSKSPTQIPQSNSEPISNTPTDGFIKVGTVEELAQSGQILDLKHQLIVIRNPNTEKLAAFNVNCPHQGCSVGWEPTSKTIICPCHGSQFNSEGGIIQGPTVKPLKAYPARIENQTIFVKLG</sequence>
<comment type="cofactor">
    <cofactor evidence="6">
        <name>[2Fe-2S] cluster</name>
        <dbReference type="ChEBI" id="CHEBI:190135"/>
    </cofactor>
</comment>
<keyword evidence="1" id="KW-0001">2Fe-2S</keyword>
<keyword evidence="4" id="KW-0411">Iron-sulfur</keyword>
<proteinExistence type="predicted"/>
<keyword evidence="5" id="KW-1015">Disulfide bond</keyword>
<evidence type="ECO:0000259" key="7">
    <source>
        <dbReference type="PROSITE" id="PS51296"/>
    </source>
</evidence>
<evidence type="ECO:0000256" key="1">
    <source>
        <dbReference type="ARBA" id="ARBA00022714"/>
    </source>
</evidence>
<gene>
    <name evidence="8" type="ORF">IQ236_08630</name>
</gene>
<evidence type="ECO:0000256" key="4">
    <source>
        <dbReference type="ARBA" id="ARBA00023014"/>
    </source>
</evidence>
<dbReference type="Pfam" id="PF00355">
    <property type="entry name" value="Rieske"/>
    <property type="match status" value="1"/>
</dbReference>
<dbReference type="InterPro" id="IPR036922">
    <property type="entry name" value="Rieske_2Fe-2S_sf"/>
</dbReference>
<keyword evidence="2" id="KW-0479">Metal-binding</keyword>
<evidence type="ECO:0000256" key="2">
    <source>
        <dbReference type="ARBA" id="ARBA00022723"/>
    </source>
</evidence>
<evidence type="ECO:0000313" key="9">
    <source>
        <dbReference type="Proteomes" id="UP000640725"/>
    </source>
</evidence>
<dbReference type="Gene3D" id="2.102.10.10">
    <property type="entry name" value="Rieske [2Fe-2S] iron-sulphur domain"/>
    <property type="match status" value="1"/>
</dbReference>
<feature type="domain" description="Rieske" evidence="7">
    <location>
        <begin position="56"/>
        <end position="149"/>
    </location>
</feature>
<dbReference type="PROSITE" id="PS51257">
    <property type="entry name" value="PROKAR_LIPOPROTEIN"/>
    <property type="match status" value="1"/>
</dbReference>
<dbReference type="RefSeq" id="WP_193868880.1">
    <property type="nucleotide sequence ID" value="NZ_JADEWU010000014.1"/>
</dbReference>
<evidence type="ECO:0000313" key="8">
    <source>
        <dbReference type="EMBL" id="MBE9143288.1"/>
    </source>
</evidence>
<organism evidence="8 9">
    <name type="scientific">Planktothrix mougeotii LEGE 06226</name>
    <dbReference type="NCBI Taxonomy" id="1828728"/>
    <lineage>
        <taxon>Bacteria</taxon>
        <taxon>Bacillati</taxon>
        <taxon>Cyanobacteriota</taxon>
        <taxon>Cyanophyceae</taxon>
        <taxon>Oscillatoriophycideae</taxon>
        <taxon>Oscillatoriales</taxon>
        <taxon>Microcoleaceae</taxon>
        <taxon>Planktothrix</taxon>
    </lineage>
</organism>
<dbReference type="EMBL" id="JADEWU010000014">
    <property type="protein sequence ID" value="MBE9143288.1"/>
    <property type="molecule type" value="Genomic_DNA"/>
</dbReference>
<dbReference type="SUPFAM" id="SSF50022">
    <property type="entry name" value="ISP domain"/>
    <property type="match status" value="1"/>
</dbReference>
<dbReference type="Proteomes" id="UP000640725">
    <property type="component" value="Unassembled WGS sequence"/>
</dbReference>
<comment type="caution">
    <text evidence="8">The sequence shown here is derived from an EMBL/GenBank/DDBJ whole genome shotgun (WGS) entry which is preliminary data.</text>
</comment>
<evidence type="ECO:0000256" key="3">
    <source>
        <dbReference type="ARBA" id="ARBA00023004"/>
    </source>
</evidence>
<dbReference type="CDD" id="cd03467">
    <property type="entry name" value="Rieske"/>
    <property type="match status" value="1"/>
</dbReference>
<accession>A0ABR9UA08</accession>
<evidence type="ECO:0000256" key="6">
    <source>
        <dbReference type="ARBA" id="ARBA00034078"/>
    </source>
</evidence>
<dbReference type="PROSITE" id="PS51296">
    <property type="entry name" value="RIESKE"/>
    <property type="match status" value="1"/>
</dbReference>
<dbReference type="PANTHER" id="PTHR10134">
    <property type="entry name" value="CYTOCHROME B-C1 COMPLEX SUBUNIT RIESKE, MITOCHONDRIAL"/>
    <property type="match status" value="1"/>
</dbReference>
<keyword evidence="9" id="KW-1185">Reference proteome</keyword>
<evidence type="ECO:0000256" key="5">
    <source>
        <dbReference type="ARBA" id="ARBA00023157"/>
    </source>
</evidence>
<reference evidence="8 9" key="1">
    <citation type="submission" date="2020-10" db="EMBL/GenBank/DDBJ databases">
        <authorList>
            <person name="Castelo-Branco R."/>
            <person name="Eusebio N."/>
            <person name="Adriana R."/>
            <person name="Vieira A."/>
            <person name="Brugerolle De Fraissinette N."/>
            <person name="Rezende De Castro R."/>
            <person name="Schneider M.P."/>
            <person name="Vasconcelos V."/>
            <person name="Leao P.N."/>
        </authorList>
    </citation>
    <scope>NUCLEOTIDE SEQUENCE [LARGE SCALE GENOMIC DNA]</scope>
    <source>
        <strain evidence="8 9">LEGE 06226</strain>
    </source>
</reference>